<keyword evidence="2" id="KW-1185">Reference proteome</keyword>
<dbReference type="Gene3D" id="3.40.50.720">
    <property type="entry name" value="NAD(P)-binding Rossmann-like Domain"/>
    <property type="match status" value="1"/>
</dbReference>
<dbReference type="PANTHER" id="PTHR48079">
    <property type="entry name" value="PROTEIN YEEZ"/>
    <property type="match status" value="1"/>
</dbReference>
<dbReference type="RefSeq" id="WP_200586842.1">
    <property type="nucleotide sequence ID" value="NZ_JAEHFY010000017.1"/>
</dbReference>
<dbReference type="EMBL" id="JAEHFY010000017">
    <property type="protein sequence ID" value="MBK0383760.1"/>
    <property type="molecule type" value="Genomic_DNA"/>
</dbReference>
<dbReference type="InterPro" id="IPR051783">
    <property type="entry name" value="NAD(P)-dependent_oxidoreduct"/>
</dbReference>
<dbReference type="InterPro" id="IPR036291">
    <property type="entry name" value="NAD(P)-bd_dom_sf"/>
</dbReference>
<sequence>MEVNSIAILGCGWLGFPLAIKLLDKNYLIKGSTTSVEKLPVLKEHCIAPYLVRLDPEKFTDDLTDFLNVDLLIINVPPGRNKDVPDDYGLKMKQLADKVTKSTVKKLIFISSTSVYPEINRIVDEEQLDLAKSAPALRMLAAEEIFNGLENIETTVIRMAGLIGPNRHPGRFFAAKENIPDGLNPVNLIHLDDCIGMICHVIENGLWKQTYNGVAPTHPSKTDFYDLASLKLYGKNALFLNEKGDFKVVDAKKIIKTGYHFKHPDLMEWLSQTPQS</sequence>
<organism evidence="1 2">
    <name type="scientific">Pedobacter segetis</name>
    <dbReference type="NCBI Taxonomy" id="2793069"/>
    <lineage>
        <taxon>Bacteria</taxon>
        <taxon>Pseudomonadati</taxon>
        <taxon>Bacteroidota</taxon>
        <taxon>Sphingobacteriia</taxon>
        <taxon>Sphingobacteriales</taxon>
        <taxon>Sphingobacteriaceae</taxon>
        <taxon>Pedobacter</taxon>
    </lineage>
</organism>
<accession>A0ABS1BLJ1</accession>
<dbReference type="SUPFAM" id="SSF51735">
    <property type="entry name" value="NAD(P)-binding Rossmann-fold domains"/>
    <property type="match status" value="1"/>
</dbReference>
<reference evidence="1 2" key="1">
    <citation type="submission" date="2020-12" db="EMBL/GenBank/DDBJ databases">
        <title>Bacterial novel species Pedobacter sp. SD-b isolated from soil.</title>
        <authorList>
            <person name="Jung H.-Y."/>
        </authorList>
    </citation>
    <scope>NUCLEOTIDE SEQUENCE [LARGE SCALE GENOMIC DNA]</scope>
    <source>
        <strain evidence="1 2">SD-b</strain>
    </source>
</reference>
<comment type="caution">
    <text evidence="1">The sequence shown here is derived from an EMBL/GenBank/DDBJ whole genome shotgun (WGS) entry which is preliminary data.</text>
</comment>
<protein>
    <recommendedName>
        <fullName evidence="3">Nucleoside-diphosphate-sugar epimerase</fullName>
    </recommendedName>
</protein>
<evidence type="ECO:0000313" key="2">
    <source>
        <dbReference type="Proteomes" id="UP000660024"/>
    </source>
</evidence>
<name>A0ABS1BLJ1_9SPHI</name>
<proteinExistence type="predicted"/>
<evidence type="ECO:0008006" key="3">
    <source>
        <dbReference type="Google" id="ProtNLM"/>
    </source>
</evidence>
<evidence type="ECO:0000313" key="1">
    <source>
        <dbReference type="EMBL" id="MBK0383760.1"/>
    </source>
</evidence>
<gene>
    <name evidence="1" type="ORF">I5M32_12395</name>
</gene>
<dbReference type="PANTHER" id="PTHR48079:SF6">
    <property type="entry name" value="NAD(P)-BINDING DOMAIN-CONTAINING PROTEIN-RELATED"/>
    <property type="match status" value="1"/>
</dbReference>
<dbReference type="Proteomes" id="UP000660024">
    <property type="component" value="Unassembled WGS sequence"/>
</dbReference>